<dbReference type="GO" id="GO:0016020">
    <property type="term" value="C:membrane"/>
    <property type="evidence" value="ECO:0007669"/>
    <property type="project" value="UniProtKB-SubCell"/>
</dbReference>
<sequence length="356" mass="39909">MKISWGEGVVLIIGVSIGSGIISLPAVMADAAKSSGWWLILPGGLISLLSLLAIVWVQNYWPNQDFIEYGDKLYGKFLSRLFAVIFVYYFLWLGSLVIRVFADFTADTLLEETPVYVLILFFLTGIFYFCNTGFDTVKNVNLIFMLIKISLLLIIVFFVMNKWDLENLRPFVSPEINVVKSILGSVFSFSGYGIFLYLAKGFKGLKDGIKASVLGMGAVTITYMSVCLVGLLIFGPTNIARMRYPTYEIIKMMNLGNVVYRLDSLLIAGWMTAIFTVVGLCVFTSLLVLQKAFEQKDYRHLTAPVLLLLFFWALSPQNIAEVKDNLGTMSVMALFVENLFPFLLLVLTLIKKKRAG</sequence>
<feature type="transmembrane region" description="Helical" evidence="8">
    <location>
        <begin position="267"/>
        <end position="289"/>
    </location>
</feature>
<keyword evidence="7 8" id="KW-0472">Membrane</keyword>
<dbReference type="PANTHER" id="PTHR34975">
    <property type="entry name" value="SPORE GERMINATION PROTEIN A2"/>
    <property type="match status" value="1"/>
</dbReference>
<keyword evidence="10" id="KW-1185">Reference proteome</keyword>
<name>A0A1L8CTR4_9THEO</name>
<evidence type="ECO:0000256" key="6">
    <source>
        <dbReference type="ARBA" id="ARBA00022989"/>
    </source>
</evidence>
<dbReference type="EMBL" id="BDJK01000011">
    <property type="protein sequence ID" value="GAV22325.1"/>
    <property type="molecule type" value="Genomic_DNA"/>
</dbReference>
<feature type="transmembrane region" description="Helical" evidence="8">
    <location>
        <begin position="211"/>
        <end position="234"/>
    </location>
</feature>
<dbReference type="RefSeq" id="WP_075858811.1">
    <property type="nucleotide sequence ID" value="NZ_BDJK01000011.1"/>
</dbReference>
<evidence type="ECO:0000313" key="9">
    <source>
        <dbReference type="EMBL" id="GAV22325.1"/>
    </source>
</evidence>
<dbReference type="Pfam" id="PF03845">
    <property type="entry name" value="Spore_permease"/>
    <property type="match status" value="1"/>
</dbReference>
<accession>A0A1L8CTR4</accession>
<comment type="caution">
    <text evidence="9">The sequence shown here is derived from an EMBL/GenBank/DDBJ whole genome shotgun (WGS) entry which is preliminary data.</text>
</comment>
<feature type="transmembrane region" description="Helical" evidence="8">
    <location>
        <begin position="142"/>
        <end position="161"/>
    </location>
</feature>
<keyword evidence="5 8" id="KW-0812">Transmembrane</keyword>
<evidence type="ECO:0000256" key="5">
    <source>
        <dbReference type="ARBA" id="ARBA00022692"/>
    </source>
</evidence>
<evidence type="ECO:0000256" key="8">
    <source>
        <dbReference type="SAM" id="Phobius"/>
    </source>
</evidence>
<organism evidence="9 10">
    <name type="scientific">Carboxydothermus pertinax</name>
    <dbReference type="NCBI Taxonomy" id="870242"/>
    <lineage>
        <taxon>Bacteria</taxon>
        <taxon>Bacillati</taxon>
        <taxon>Bacillota</taxon>
        <taxon>Clostridia</taxon>
        <taxon>Thermoanaerobacterales</taxon>
        <taxon>Thermoanaerobacteraceae</taxon>
        <taxon>Carboxydothermus</taxon>
    </lineage>
</organism>
<feature type="transmembrane region" description="Helical" evidence="8">
    <location>
        <begin position="181"/>
        <end position="199"/>
    </location>
</feature>
<keyword evidence="6 8" id="KW-1133">Transmembrane helix</keyword>
<feature type="transmembrane region" description="Helical" evidence="8">
    <location>
        <begin position="331"/>
        <end position="350"/>
    </location>
</feature>
<feature type="transmembrane region" description="Helical" evidence="8">
    <location>
        <begin position="9"/>
        <end position="29"/>
    </location>
</feature>
<dbReference type="AlphaFoldDB" id="A0A1L8CTR4"/>
<comment type="similarity">
    <text evidence="2">Belongs to the amino acid-polyamine-organocation (APC) superfamily. Spore germination protein (SGP) (TC 2.A.3.9) family.</text>
</comment>
<keyword evidence="4" id="KW-0309">Germination</keyword>
<reference evidence="10" key="1">
    <citation type="submission" date="2016-12" db="EMBL/GenBank/DDBJ databases">
        <title>Draft Genome Sequences od Carboxydothermus pertinax and islandicus, Hydrogenogenic Carboxydotrophic Bacteria.</title>
        <authorList>
            <person name="Fukuyama Y."/>
            <person name="Ohmae K."/>
            <person name="Yoneda Y."/>
            <person name="Yoshida T."/>
            <person name="Sako Y."/>
        </authorList>
    </citation>
    <scope>NUCLEOTIDE SEQUENCE [LARGE SCALE GENOMIC DNA]</scope>
    <source>
        <strain evidence="10">Ug1</strain>
    </source>
</reference>
<evidence type="ECO:0000256" key="2">
    <source>
        <dbReference type="ARBA" id="ARBA00007998"/>
    </source>
</evidence>
<dbReference type="InterPro" id="IPR004761">
    <property type="entry name" value="Spore_GerAB"/>
</dbReference>
<feature type="transmembrane region" description="Helical" evidence="8">
    <location>
        <begin position="301"/>
        <end position="319"/>
    </location>
</feature>
<protein>
    <submittedName>
        <fullName evidence="9">Uncharacterized protein</fullName>
    </submittedName>
</protein>
<proteinExistence type="inferred from homology"/>
<feature type="transmembrane region" description="Helical" evidence="8">
    <location>
        <begin position="113"/>
        <end position="130"/>
    </location>
</feature>
<gene>
    <name evidence="9" type="ORF">cpu_08350</name>
</gene>
<evidence type="ECO:0000256" key="7">
    <source>
        <dbReference type="ARBA" id="ARBA00023136"/>
    </source>
</evidence>
<dbReference type="PANTHER" id="PTHR34975:SF2">
    <property type="entry name" value="SPORE GERMINATION PROTEIN A2"/>
    <property type="match status" value="1"/>
</dbReference>
<evidence type="ECO:0000256" key="4">
    <source>
        <dbReference type="ARBA" id="ARBA00022544"/>
    </source>
</evidence>
<dbReference type="Gene3D" id="1.20.1740.10">
    <property type="entry name" value="Amino acid/polyamine transporter I"/>
    <property type="match status" value="1"/>
</dbReference>
<dbReference type="OrthoDB" id="2716906at2"/>
<dbReference type="NCBIfam" id="TIGR00912">
    <property type="entry name" value="2A0309"/>
    <property type="match status" value="1"/>
</dbReference>
<evidence type="ECO:0000256" key="1">
    <source>
        <dbReference type="ARBA" id="ARBA00004141"/>
    </source>
</evidence>
<evidence type="ECO:0000256" key="3">
    <source>
        <dbReference type="ARBA" id="ARBA00022448"/>
    </source>
</evidence>
<keyword evidence="3" id="KW-0813">Transport</keyword>
<evidence type="ECO:0000313" key="10">
    <source>
        <dbReference type="Proteomes" id="UP000187485"/>
    </source>
</evidence>
<dbReference type="STRING" id="870242.cpu_08350"/>
<comment type="subcellular location">
    <subcellularLocation>
        <location evidence="1">Membrane</location>
        <topology evidence="1">Multi-pass membrane protein</topology>
    </subcellularLocation>
</comment>
<dbReference type="Proteomes" id="UP000187485">
    <property type="component" value="Unassembled WGS sequence"/>
</dbReference>
<feature type="transmembrane region" description="Helical" evidence="8">
    <location>
        <begin position="77"/>
        <end position="101"/>
    </location>
</feature>
<dbReference type="GO" id="GO:0009847">
    <property type="term" value="P:spore germination"/>
    <property type="evidence" value="ECO:0007669"/>
    <property type="project" value="InterPro"/>
</dbReference>
<feature type="transmembrane region" description="Helical" evidence="8">
    <location>
        <begin position="35"/>
        <end position="57"/>
    </location>
</feature>